<sequence>MSSKLPATPSAGELKAKRPRKSLSYKKSSMRKVKQPTSLTESCSCPNPLSPTSSNKQQV</sequence>
<dbReference type="EMBL" id="VSRR010012436">
    <property type="protein sequence ID" value="MPC54540.1"/>
    <property type="molecule type" value="Genomic_DNA"/>
</dbReference>
<protein>
    <submittedName>
        <fullName evidence="2">Uncharacterized protein</fullName>
    </submittedName>
</protein>
<name>A0A5B7G383_PORTR</name>
<dbReference type="AlphaFoldDB" id="A0A5B7G383"/>
<accession>A0A5B7G383</accession>
<proteinExistence type="predicted"/>
<feature type="region of interest" description="Disordered" evidence="1">
    <location>
        <begin position="1"/>
        <end position="59"/>
    </location>
</feature>
<evidence type="ECO:0000256" key="1">
    <source>
        <dbReference type="SAM" id="MobiDB-lite"/>
    </source>
</evidence>
<keyword evidence="3" id="KW-1185">Reference proteome</keyword>
<feature type="compositionally biased region" description="Basic residues" evidence="1">
    <location>
        <begin position="17"/>
        <end position="34"/>
    </location>
</feature>
<organism evidence="2 3">
    <name type="scientific">Portunus trituberculatus</name>
    <name type="common">Swimming crab</name>
    <name type="synonym">Neptunus trituberculatus</name>
    <dbReference type="NCBI Taxonomy" id="210409"/>
    <lineage>
        <taxon>Eukaryota</taxon>
        <taxon>Metazoa</taxon>
        <taxon>Ecdysozoa</taxon>
        <taxon>Arthropoda</taxon>
        <taxon>Crustacea</taxon>
        <taxon>Multicrustacea</taxon>
        <taxon>Malacostraca</taxon>
        <taxon>Eumalacostraca</taxon>
        <taxon>Eucarida</taxon>
        <taxon>Decapoda</taxon>
        <taxon>Pleocyemata</taxon>
        <taxon>Brachyura</taxon>
        <taxon>Eubrachyura</taxon>
        <taxon>Portunoidea</taxon>
        <taxon>Portunidae</taxon>
        <taxon>Portuninae</taxon>
        <taxon>Portunus</taxon>
    </lineage>
</organism>
<reference evidence="2 3" key="1">
    <citation type="submission" date="2019-05" db="EMBL/GenBank/DDBJ databases">
        <title>Another draft genome of Portunus trituberculatus and its Hox gene families provides insights of decapod evolution.</title>
        <authorList>
            <person name="Jeong J.-H."/>
            <person name="Song I."/>
            <person name="Kim S."/>
            <person name="Choi T."/>
            <person name="Kim D."/>
            <person name="Ryu S."/>
            <person name="Kim W."/>
        </authorList>
    </citation>
    <scope>NUCLEOTIDE SEQUENCE [LARGE SCALE GENOMIC DNA]</scope>
    <source>
        <tissue evidence="2">Muscle</tissue>
    </source>
</reference>
<evidence type="ECO:0000313" key="2">
    <source>
        <dbReference type="EMBL" id="MPC54540.1"/>
    </source>
</evidence>
<feature type="compositionally biased region" description="Polar residues" evidence="1">
    <location>
        <begin position="35"/>
        <end position="59"/>
    </location>
</feature>
<gene>
    <name evidence="2" type="ORF">E2C01_048461</name>
</gene>
<evidence type="ECO:0000313" key="3">
    <source>
        <dbReference type="Proteomes" id="UP000324222"/>
    </source>
</evidence>
<comment type="caution">
    <text evidence="2">The sequence shown here is derived from an EMBL/GenBank/DDBJ whole genome shotgun (WGS) entry which is preliminary data.</text>
</comment>
<dbReference type="Proteomes" id="UP000324222">
    <property type="component" value="Unassembled WGS sequence"/>
</dbReference>